<dbReference type="EMBL" id="JAOB01000074">
    <property type="protein sequence ID" value="EUA19107.1"/>
    <property type="molecule type" value="Genomic_DNA"/>
</dbReference>
<dbReference type="Gene3D" id="3.10.620.30">
    <property type="match status" value="1"/>
</dbReference>
<dbReference type="AlphaFoldDB" id="X7ZHQ0"/>
<proteinExistence type="predicted"/>
<gene>
    <name evidence="2" type="ORF">I553_10230</name>
</gene>
<accession>X7ZHQ0</accession>
<protein>
    <submittedName>
        <fullName evidence="2">Transglutaminase-like superfamily protein</fullName>
    </submittedName>
</protein>
<comment type="caution">
    <text evidence="2">The sequence shown here is derived from an EMBL/GenBank/DDBJ whole genome shotgun (WGS) entry which is preliminary data.</text>
</comment>
<organism evidence="2">
    <name type="scientific">Mycobacterium xenopi 4042</name>
    <dbReference type="NCBI Taxonomy" id="1299334"/>
    <lineage>
        <taxon>Bacteria</taxon>
        <taxon>Bacillati</taxon>
        <taxon>Actinomycetota</taxon>
        <taxon>Actinomycetes</taxon>
        <taxon>Mycobacteriales</taxon>
        <taxon>Mycobacteriaceae</taxon>
        <taxon>Mycobacterium</taxon>
    </lineage>
</organism>
<sequence>MIDVLRELSSRIHADFTYRSGATTVSTGVHEMLVAREGCARTSPGGDRLPAGHGLAARYVSGYLATDPPPGKERMVGIDATHAWGEVWTPEIVGWEWIPPTTRWSTNVTSWWARVATTPMGPAARHHLHQLRKQRDRRRRRRGALRRGVLHA</sequence>
<evidence type="ECO:0000256" key="1">
    <source>
        <dbReference type="SAM" id="MobiDB-lite"/>
    </source>
</evidence>
<feature type="compositionally biased region" description="Basic residues" evidence="1">
    <location>
        <begin position="124"/>
        <end position="152"/>
    </location>
</feature>
<feature type="region of interest" description="Disordered" evidence="1">
    <location>
        <begin position="122"/>
        <end position="152"/>
    </location>
</feature>
<evidence type="ECO:0000313" key="2">
    <source>
        <dbReference type="EMBL" id="EUA19107.1"/>
    </source>
</evidence>
<name>X7ZHQ0_MYCXE</name>
<dbReference type="InterPro" id="IPR038765">
    <property type="entry name" value="Papain-like_cys_pep_sf"/>
</dbReference>
<reference evidence="2" key="1">
    <citation type="submission" date="2014-01" db="EMBL/GenBank/DDBJ databases">
        <authorList>
            <person name="Brown-Elliot B."/>
            <person name="Wallace R."/>
            <person name="Lenaerts A."/>
            <person name="Ordway D."/>
            <person name="DeGroote M.A."/>
            <person name="Parker T."/>
            <person name="Sizemore C."/>
            <person name="Tallon L.J."/>
            <person name="Sadzewicz L.K."/>
            <person name="Sengamalay N."/>
            <person name="Fraser C.M."/>
            <person name="Hine E."/>
            <person name="Shefchek K.A."/>
            <person name="Das S.P."/>
            <person name="Tettelin H."/>
        </authorList>
    </citation>
    <scope>NUCLEOTIDE SEQUENCE [LARGE SCALE GENOMIC DNA]</scope>
    <source>
        <strain evidence="2">4042</strain>
    </source>
</reference>
<dbReference type="SUPFAM" id="SSF54001">
    <property type="entry name" value="Cysteine proteinases"/>
    <property type="match status" value="1"/>
</dbReference>
<dbReference type="PATRIC" id="fig|1299334.3.peg.8056"/>